<evidence type="ECO:0000313" key="2">
    <source>
        <dbReference type="Proteomes" id="UP000278807"/>
    </source>
</evidence>
<organism evidence="3">
    <name type="scientific">Rodentolepis nana</name>
    <name type="common">Dwarf tapeworm</name>
    <name type="synonym">Hymenolepis nana</name>
    <dbReference type="NCBI Taxonomy" id="102285"/>
    <lineage>
        <taxon>Eukaryota</taxon>
        <taxon>Metazoa</taxon>
        <taxon>Spiralia</taxon>
        <taxon>Lophotrochozoa</taxon>
        <taxon>Platyhelminthes</taxon>
        <taxon>Cestoda</taxon>
        <taxon>Eucestoda</taxon>
        <taxon>Cyclophyllidea</taxon>
        <taxon>Hymenolepididae</taxon>
        <taxon>Rodentolepis</taxon>
    </lineage>
</organism>
<reference evidence="1 2" key="2">
    <citation type="submission" date="2018-11" db="EMBL/GenBank/DDBJ databases">
        <authorList>
            <consortium name="Pathogen Informatics"/>
        </authorList>
    </citation>
    <scope>NUCLEOTIDE SEQUENCE [LARGE SCALE GENOMIC DNA]</scope>
</reference>
<dbReference type="AlphaFoldDB" id="A0A0R3U0C3"/>
<sequence length="115" mass="12801">MMGPQSAQLPRFCVYLGYLSDNRCHGNSKHWDILKWLKVSYNLPIAAITVGQTELVNLKTERYRHVSNECNPLSGIGNLDNATGVNSVREPSQHQNCISSRCAAVVKTILTTLGW</sequence>
<protein>
    <submittedName>
        <fullName evidence="1 3">Uncharacterized protein</fullName>
    </submittedName>
</protein>
<proteinExistence type="predicted"/>
<keyword evidence="2" id="KW-1185">Reference proteome</keyword>
<accession>A0A0R3U0C3</accession>
<dbReference type="Proteomes" id="UP000278807">
    <property type="component" value="Unassembled WGS sequence"/>
</dbReference>
<reference evidence="3" key="1">
    <citation type="submission" date="2017-02" db="UniProtKB">
        <authorList>
            <consortium name="WormBaseParasite"/>
        </authorList>
    </citation>
    <scope>IDENTIFICATION</scope>
</reference>
<name>A0A0R3U0C3_RODNA</name>
<evidence type="ECO:0000313" key="1">
    <source>
        <dbReference type="EMBL" id="VDO16249.1"/>
    </source>
</evidence>
<evidence type="ECO:0000313" key="3">
    <source>
        <dbReference type="WBParaSite" id="HNAJ_0001357201-mRNA-1"/>
    </source>
</evidence>
<dbReference type="WBParaSite" id="HNAJ_0001357201-mRNA-1">
    <property type="protein sequence ID" value="HNAJ_0001357201-mRNA-1"/>
    <property type="gene ID" value="HNAJ_0001357201"/>
</dbReference>
<gene>
    <name evidence="1" type="ORF">HNAJ_LOCUS13546</name>
</gene>
<dbReference type="EMBL" id="UZAE01015594">
    <property type="protein sequence ID" value="VDO16249.1"/>
    <property type="molecule type" value="Genomic_DNA"/>
</dbReference>